<keyword evidence="1" id="KW-0175">Coiled coil</keyword>
<name>A0A1D7UTJ9_9LEPT</name>
<proteinExistence type="predicted"/>
<evidence type="ECO:0000313" key="2">
    <source>
        <dbReference type="EMBL" id="AOP32863.1"/>
    </source>
</evidence>
<dbReference type="KEGG" id="laj:A0128_02635"/>
<dbReference type="OrthoDB" id="343554at2"/>
<gene>
    <name evidence="2" type="ORF">A0128_02635</name>
</gene>
<feature type="coiled-coil region" evidence="1">
    <location>
        <begin position="81"/>
        <end position="125"/>
    </location>
</feature>
<accession>A0A1D7UTJ9</accession>
<evidence type="ECO:0000313" key="3">
    <source>
        <dbReference type="Proteomes" id="UP000094197"/>
    </source>
</evidence>
<dbReference type="NCBIfam" id="NF047433">
    <property type="entry name" value="Lepto_7_Nterm"/>
    <property type="match status" value="1"/>
</dbReference>
<evidence type="ECO:0000256" key="1">
    <source>
        <dbReference type="SAM" id="Coils"/>
    </source>
</evidence>
<organism evidence="2 3">
    <name type="scientific">Leptospira tipperaryensis</name>
    <dbReference type="NCBI Taxonomy" id="2564040"/>
    <lineage>
        <taxon>Bacteria</taxon>
        <taxon>Pseudomonadati</taxon>
        <taxon>Spirochaetota</taxon>
        <taxon>Spirochaetia</taxon>
        <taxon>Leptospirales</taxon>
        <taxon>Leptospiraceae</taxon>
        <taxon>Leptospira</taxon>
    </lineage>
</organism>
<reference evidence="2 3" key="1">
    <citation type="submission" date="2016-04" db="EMBL/GenBank/DDBJ databases">
        <title>Complete genome seqeunce of Leptospira alstonii serovar Room22.</title>
        <authorList>
            <person name="Nally J.E."/>
            <person name="Bayles D.O."/>
            <person name="Hurley D."/>
            <person name="Fanning S."/>
            <person name="McMahon B.J."/>
            <person name="Arent Z."/>
        </authorList>
    </citation>
    <scope>NUCLEOTIDE SEQUENCE [LARGE SCALE GENOMIC DNA]</scope>
    <source>
        <strain evidence="2 3">GWTS #1</strain>
    </source>
</reference>
<dbReference type="RefSeq" id="WP_069606110.1">
    <property type="nucleotide sequence ID" value="NZ_CP015217.1"/>
</dbReference>
<dbReference type="Proteomes" id="UP000094197">
    <property type="component" value="Chromosome 1"/>
</dbReference>
<sequence length="441" mass="49038">MKKIISLALTVFLFANLSLGSETILLKSGDKLEGAIVAQDKESVTFKLADGTTKVFSKSVIRKISFGKIVESPSIKKESQVSDQEKKIKEEKELAEKQKQDAEKLKSKEDKLKKREEELSKAKRHYFEGSFGVGSGESQSELRPFFQTVQYAALLFSSGGQAELQFTPYKSKNHSSTTRLFYAWNRFTFEIRGTEAKGNLDVSGLQTLSFGGGSGGSSSTSEKAANIILGNGTTKFQKVSSRVGFTPYPHPILDLQILGGIERIWTKTIEEVDSVGNITATGINPTRVSYRETNSPFKGYSFGIGFEWKFLERFTFQGQILRLDMQGPSSFRSNEFRMESPPFKFSQFGLDYQWKSTGTEVNLKFSAKVKGDLSLFVEASNLTLKNKLQSGYITENEGGGNSDPSQLVLKVFAPQILIPILLDSKTVLTYVQVGANYRLNF</sequence>
<keyword evidence="3" id="KW-1185">Reference proteome</keyword>
<dbReference type="EMBL" id="CP015217">
    <property type="protein sequence ID" value="AOP32863.1"/>
    <property type="molecule type" value="Genomic_DNA"/>
</dbReference>
<dbReference type="AlphaFoldDB" id="A0A1D7UTJ9"/>
<protein>
    <submittedName>
        <fullName evidence="2">Uncharacterized protein</fullName>
    </submittedName>
</protein>